<evidence type="ECO:0000313" key="1">
    <source>
        <dbReference type="EMBL" id="KRZ71275.1"/>
    </source>
</evidence>
<keyword evidence="2" id="KW-1185">Reference proteome</keyword>
<gene>
    <name evidence="1" type="ORF">T10_10333</name>
</gene>
<reference evidence="1 2" key="1">
    <citation type="submission" date="2015-01" db="EMBL/GenBank/DDBJ databases">
        <title>Evolution of Trichinella species and genotypes.</title>
        <authorList>
            <person name="Korhonen P.K."/>
            <person name="Edoardo P."/>
            <person name="Giuseppe L.R."/>
            <person name="Gasser R.B."/>
        </authorList>
    </citation>
    <scope>NUCLEOTIDE SEQUENCE [LARGE SCALE GENOMIC DNA]</scope>
    <source>
        <strain evidence="1">ISS1980</strain>
    </source>
</reference>
<name>A0A0V1MHF4_9BILA</name>
<evidence type="ECO:0000313" key="2">
    <source>
        <dbReference type="Proteomes" id="UP000054843"/>
    </source>
</evidence>
<proteinExistence type="predicted"/>
<protein>
    <submittedName>
        <fullName evidence="1">Uncharacterized protein</fullName>
    </submittedName>
</protein>
<comment type="caution">
    <text evidence="1">The sequence shown here is derived from an EMBL/GenBank/DDBJ whole genome shotgun (WGS) entry which is preliminary data.</text>
</comment>
<dbReference type="Proteomes" id="UP000054843">
    <property type="component" value="Unassembled WGS sequence"/>
</dbReference>
<accession>A0A0V1MHF4</accession>
<sequence>MTIGENILVDALHSVSDVVRSKVHRHAPAVSVLTNLPDGQFPVFRQVHLNIVGWNKPAGLK</sequence>
<organism evidence="1 2">
    <name type="scientific">Trichinella papuae</name>
    <dbReference type="NCBI Taxonomy" id="268474"/>
    <lineage>
        <taxon>Eukaryota</taxon>
        <taxon>Metazoa</taxon>
        <taxon>Ecdysozoa</taxon>
        <taxon>Nematoda</taxon>
        <taxon>Enoplea</taxon>
        <taxon>Dorylaimia</taxon>
        <taxon>Trichinellida</taxon>
        <taxon>Trichinellidae</taxon>
        <taxon>Trichinella</taxon>
    </lineage>
</organism>
<dbReference type="EMBL" id="JYDO01000099">
    <property type="protein sequence ID" value="KRZ71275.1"/>
    <property type="molecule type" value="Genomic_DNA"/>
</dbReference>
<dbReference type="AlphaFoldDB" id="A0A0V1MHF4"/>